<dbReference type="AlphaFoldDB" id="A0A0U2VVL2"/>
<reference evidence="3 4" key="1">
    <citation type="submission" date="2015-12" db="EMBL/GenBank/DDBJ databases">
        <title>A stable core within a dynamic pangenome in Sulfolobus acidocaldarius.</title>
        <authorList>
            <person name="Anderson R."/>
            <person name="Kouris A."/>
            <person name="Seward C."/>
            <person name="Campbell K."/>
            <person name="Whitaker R."/>
        </authorList>
    </citation>
    <scope>NUCLEOTIDE SEQUENCE [LARGE SCALE GENOMIC DNA]</scope>
    <source>
        <strain evidence="1 4">GG12-C01-09</strain>
        <strain evidence="2 3">NG05B_CO5_07</strain>
    </source>
</reference>
<evidence type="ECO:0000313" key="3">
    <source>
        <dbReference type="Proteomes" id="UP000060043"/>
    </source>
</evidence>
<evidence type="ECO:0000313" key="2">
    <source>
        <dbReference type="EMBL" id="ALU31866.1"/>
    </source>
</evidence>
<dbReference type="RefSeq" id="WP_011277423.1">
    <property type="nucleotide sequence ID" value="NZ_BHWZ01000001.1"/>
</dbReference>
<proteinExistence type="predicted"/>
<accession>A0A0U2VVL2</accession>
<dbReference type="EMBL" id="CP013694">
    <property type="protein sequence ID" value="ALU29140.1"/>
    <property type="molecule type" value="Genomic_DNA"/>
</dbReference>
<dbReference type="Proteomes" id="UP000065473">
    <property type="component" value="Chromosome"/>
</dbReference>
<protein>
    <submittedName>
        <fullName evidence="1">Conjugal transfer protein</fullName>
    </submittedName>
</protein>
<dbReference type="Proteomes" id="UP000060043">
    <property type="component" value="Chromosome"/>
</dbReference>
<sequence>MTPQECEIIINPEGFRVNSCTGEIIDEDIPIINNNSYTDFSAIEYYSSKREKRDTNTKLHRKSTKDIILQYILSRLCDEEKDLFYHILAKFEKQDPALLLAIFEFVLEKHGRRVNREYMEFLRQKGIGAYAIRQRKKLLRSMRIDPLELYFNKLDEEKRKEAKELYTLLSKYYPGFHELKTREKLELIKKYSQDYKLRNKLILKEYEWITYSSLTALSPLRFL</sequence>
<dbReference type="EMBL" id="CP013695">
    <property type="protein sequence ID" value="ALU31866.1"/>
    <property type="molecule type" value="Genomic_DNA"/>
</dbReference>
<dbReference type="OrthoDB" id="377453at2157"/>
<dbReference type="GeneID" id="14551041"/>
<evidence type="ECO:0000313" key="4">
    <source>
        <dbReference type="Proteomes" id="UP000065473"/>
    </source>
</evidence>
<gene>
    <name evidence="1" type="ORF">ATY89_03760</name>
    <name evidence="2" type="ORF">ATZ20_06785</name>
</gene>
<evidence type="ECO:0000313" key="1">
    <source>
        <dbReference type="EMBL" id="ALU29140.1"/>
    </source>
</evidence>
<organism evidence="1 4">
    <name type="scientific">Sulfolobus acidocaldarius</name>
    <dbReference type="NCBI Taxonomy" id="2285"/>
    <lineage>
        <taxon>Archaea</taxon>
        <taxon>Thermoproteota</taxon>
        <taxon>Thermoprotei</taxon>
        <taxon>Sulfolobales</taxon>
        <taxon>Sulfolobaceae</taxon>
        <taxon>Sulfolobus</taxon>
    </lineage>
</organism>
<name>A0A0U2VVL2_9CREN</name>
<dbReference type="OMA" id="YAIRQRK"/>